<evidence type="ECO:0000256" key="3">
    <source>
        <dbReference type="RuleBase" id="RU000461"/>
    </source>
</evidence>
<gene>
    <name evidence="5" type="ORF">A4U43_C05F490</name>
</gene>
<comment type="cofactor">
    <cofactor evidence="2">
        <name>heme</name>
        <dbReference type="ChEBI" id="CHEBI:30413"/>
    </cofactor>
</comment>
<dbReference type="GO" id="GO:0005506">
    <property type="term" value="F:iron ion binding"/>
    <property type="evidence" value="ECO:0007669"/>
    <property type="project" value="InterPro"/>
</dbReference>
<dbReference type="PANTHER" id="PTHR24291">
    <property type="entry name" value="CYTOCHROME P450 FAMILY 4"/>
    <property type="match status" value="1"/>
</dbReference>
<dbReference type="Gramene" id="ONK67480">
    <property type="protein sequence ID" value="ONK67480"/>
    <property type="gene ID" value="A4U43_C05F490"/>
</dbReference>
<evidence type="ECO:0000313" key="6">
    <source>
        <dbReference type="Proteomes" id="UP000243459"/>
    </source>
</evidence>
<dbReference type="OMA" id="VQKMHFL"/>
<dbReference type="Proteomes" id="UP000243459">
    <property type="component" value="Chromosome 5"/>
</dbReference>
<reference evidence="6" key="1">
    <citation type="journal article" date="2017" name="Nat. Commun.">
        <title>The asparagus genome sheds light on the origin and evolution of a young Y chromosome.</title>
        <authorList>
            <person name="Harkess A."/>
            <person name="Zhou J."/>
            <person name="Xu C."/>
            <person name="Bowers J.E."/>
            <person name="Van der Hulst R."/>
            <person name="Ayyampalayam S."/>
            <person name="Mercati F."/>
            <person name="Riccardi P."/>
            <person name="McKain M.R."/>
            <person name="Kakrana A."/>
            <person name="Tang H."/>
            <person name="Ray J."/>
            <person name="Groenendijk J."/>
            <person name="Arikit S."/>
            <person name="Mathioni S.M."/>
            <person name="Nakano M."/>
            <person name="Shan H."/>
            <person name="Telgmann-Rauber A."/>
            <person name="Kanno A."/>
            <person name="Yue Z."/>
            <person name="Chen H."/>
            <person name="Li W."/>
            <person name="Chen Y."/>
            <person name="Xu X."/>
            <person name="Zhang Y."/>
            <person name="Luo S."/>
            <person name="Chen H."/>
            <person name="Gao J."/>
            <person name="Mao Z."/>
            <person name="Pires J.C."/>
            <person name="Luo M."/>
            <person name="Kudrna D."/>
            <person name="Wing R.A."/>
            <person name="Meyers B.C."/>
            <person name="Yi K."/>
            <person name="Kong H."/>
            <person name="Lavrijsen P."/>
            <person name="Sunseri F."/>
            <person name="Falavigna A."/>
            <person name="Ye Y."/>
            <person name="Leebens-Mack J.H."/>
            <person name="Chen G."/>
        </authorList>
    </citation>
    <scope>NUCLEOTIDE SEQUENCE [LARGE SCALE GENOMIC DNA]</scope>
    <source>
        <strain evidence="6">cv. DH0086</strain>
    </source>
</reference>
<keyword evidence="4" id="KW-0812">Transmembrane</keyword>
<feature type="binding site" description="axial binding residue" evidence="2">
    <location>
        <position position="508"/>
    </location>
    <ligand>
        <name>heme</name>
        <dbReference type="ChEBI" id="CHEBI:30413"/>
    </ligand>
    <ligandPart>
        <name>Fe</name>
        <dbReference type="ChEBI" id="CHEBI:18248"/>
    </ligandPart>
</feature>
<keyword evidence="6" id="KW-1185">Reference proteome</keyword>
<dbReference type="Gene3D" id="1.10.630.10">
    <property type="entry name" value="Cytochrome P450"/>
    <property type="match status" value="1"/>
</dbReference>
<evidence type="ECO:0008006" key="7">
    <source>
        <dbReference type="Google" id="ProtNLM"/>
    </source>
</evidence>
<dbReference type="PRINTS" id="PR00385">
    <property type="entry name" value="P450"/>
</dbReference>
<dbReference type="InterPro" id="IPR036396">
    <property type="entry name" value="Cyt_P450_sf"/>
</dbReference>
<dbReference type="GO" id="GO:0016705">
    <property type="term" value="F:oxidoreductase activity, acting on paired donors, with incorporation or reduction of molecular oxygen"/>
    <property type="evidence" value="ECO:0007669"/>
    <property type="project" value="InterPro"/>
</dbReference>
<evidence type="ECO:0000256" key="1">
    <source>
        <dbReference type="ARBA" id="ARBA00010617"/>
    </source>
</evidence>
<evidence type="ECO:0000256" key="4">
    <source>
        <dbReference type="SAM" id="Phobius"/>
    </source>
</evidence>
<dbReference type="EMBL" id="CM007385">
    <property type="protein sequence ID" value="ONK67480.1"/>
    <property type="molecule type" value="Genomic_DNA"/>
</dbReference>
<name>A0A5P1ETT8_ASPOF</name>
<dbReference type="PANTHER" id="PTHR24291:SF185">
    <property type="entry name" value="PREMNASPIRODIENE OXYGENASE-LIKE"/>
    <property type="match status" value="1"/>
</dbReference>
<keyword evidence="2 3" id="KW-0349">Heme</keyword>
<evidence type="ECO:0000313" key="5">
    <source>
        <dbReference type="EMBL" id="ONK67480.1"/>
    </source>
</evidence>
<feature type="transmembrane region" description="Helical" evidence="4">
    <location>
        <begin position="36"/>
        <end position="56"/>
    </location>
</feature>
<keyword evidence="2 3" id="KW-0479">Metal-binding</keyword>
<dbReference type="InterPro" id="IPR050196">
    <property type="entry name" value="Cytochrome_P450_Monoox"/>
</dbReference>
<keyword evidence="2 3" id="KW-0408">Iron</keyword>
<evidence type="ECO:0000256" key="2">
    <source>
        <dbReference type="PIRSR" id="PIRSR602401-1"/>
    </source>
</evidence>
<accession>A0A5P1ETT8</accession>
<proteinExistence type="inferred from homology"/>
<dbReference type="PRINTS" id="PR00463">
    <property type="entry name" value="EP450I"/>
</dbReference>
<dbReference type="Pfam" id="PF00067">
    <property type="entry name" value="p450"/>
    <property type="match status" value="1"/>
</dbReference>
<dbReference type="InterPro" id="IPR001128">
    <property type="entry name" value="Cyt_P450"/>
</dbReference>
<protein>
    <recommendedName>
        <fullName evidence="7">Cytochrome P450</fullName>
    </recommendedName>
</protein>
<dbReference type="AlphaFoldDB" id="A0A5P1ETT8"/>
<dbReference type="CDD" id="cd00302">
    <property type="entry name" value="cytochrome_P450"/>
    <property type="match status" value="1"/>
</dbReference>
<dbReference type="SUPFAM" id="SSF48264">
    <property type="entry name" value="Cytochrome P450"/>
    <property type="match status" value="1"/>
</dbReference>
<dbReference type="GO" id="GO:0020037">
    <property type="term" value="F:heme binding"/>
    <property type="evidence" value="ECO:0007669"/>
    <property type="project" value="InterPro"/>
</dbReference>
<dbReference type="PROSITE" id="PS00086">
    <property type="entry name" value="CYTOCHROME_P450"/>
    <property type="match status" value="1"/>
</dbReference>
<dbReference type="GO" id="GO:0004497">
    <property type="term" value="F:monooxygenase activity"/>
    <property type="evidence" value="ECO:0007669"/>
    <property type="project" value="UniProtKB-KW"/>
</dbReference>
<comment type="similarity">
    <text evidence="1 3">Belongs to the cytochrome P450 family.</text>
</comment>
<dbReference type="InterPro" id="IPR017972">
    <property type="entry name" value="Cyt_P450_CS"/>
</dbReference>
<organism evidence="5 6">
    <name type="scientific">Asparagus officinalis</name>
    <name type="common">Garden asparagus</name>
    <dbReference type="NCBI Taxonomy" id="4686"/>
    <lineage>
        <taxon>Eukaryota</taxon>
        <taxon>Viridiplantae</taxon>
        <taxon>Streptophyta</taxon>
        <taxon>Embryophyta</taxon>
        <taxon>Tracheophyta</taxon>
        <taxon>Spermatophyta</taxon>
        <taxon>Magnoliopsida</taxon>
        <taxon>Liliopsida</taxon>
        <taxon>Asparagales</taxon>
        <taxon>Asparagaceae</taxon>
        <taxon>Asparagoideae</taxon>
        <taxon>Asparagus</taxon>
    </lineage>
</organism>
<keyword evidence="3" id="KW-0560">Oxidoreductase</keyword>
<sequence>MEACDIRAPYTLVGFLLAGDKTISSSSGACFSLRDYFSRAINFFLWISLVSISFLLSRKLARLLRLWTIGSRIPGPPSPSFFSGHAKLLGARGCGRDLTGYLSRLHENYGPIVRLWLGPTQLLVSVKDVAVIKEILIKAKDKYPLTGREFRLAFGRSNIFVSSFEKVQEGRNYLTTFMNERLLERVNTVPLKVVECVLGRVESAMSKGILDCRSLSQHVSFYILGAALFEEAFFNWSDATLYEELLLMISKDACYWASYKIPPFWRRKYWTYQFLCTKLRCLTQDIIQQCRYNSTITQISQSSYEEVKSIGKLSGNGGATLFGNLLSGNSSLNEGGKGHLVSTGEPFGDILGMMFHGCSTITNLLCSILTRLVLHPELQLKIFSEIKEVQQRTCNQDSYDVQKMPLLLATVYESARLLPPGRLLQRCSLNHDLHLKWNITVPAGAILVVPLELVQMDSSIWGEDAGHFNPHRFVVDSIDQEGRSQEDGILEPYKNAAYLPFGSGSRACLGKEFSVLGISTFFASLLLNYEVTLVPGSENDLNSTVNDRFQPVPSPKITFMKRNS</sequence>
<keyword evidence="4" id="KW-0472">Membrane</keyword>
<keyword evidence="4" id="KW-1133">Transmembrane helix</keyword>
<keyword evidence="3" id="KW-0503">Monooxygenase</keyword>
<dbReference type="OrthoDB" id="1470350at2759"/>
<dbReference type="InterPro" id="IPR002401">
    <property type="entry name" value="Cyt_P450_E_grp-I"/>
</dbReference>